<dbReference type="GO" id="GO:0022857">
    <property type="term" value="F:transmembrane transporter activity"/>
    <property type="evidence" value="ECO:0007669"/>
    <property type="project" value="TreeGrafter"/>
</dbReference>
<feature type="transmembrane region" description="Helical" evidence="8">
    <location>
        <begin position="394"/>
        <end position="414"/>
    </location>
</feature>
<feature type="domain" description="ABC3 transporter permease C-terminal" evidence="9">
    <location>
        <begin position="312"/>
        <end position="424"/>
    </location>
</feature>
<dbReference type="InterPro" id="IPR003838">
    <property type="entry name" value="ABC3_permease_C"/>
</dbReference>
<dbReference type="InterPro" id="IPR025857">
    <property type="entry name" value="MacB_PCD"/>
</dbReference>
<dbReference type="AlphaFoldDB" id="A0A8J3I511"/>
<evidence type="ECO:0000256" key="1">
    <source>
        <dbReference type="ARBA" id="ARBA00004651"/>
    </source>
</evidence>
<protein>
    <submittedName>
        <fullName evidence="11">ABC transporter permease</fullName>
    </submittedName>
</protein>
<feature type="compositionally biased region" description="Polar residues" evidence="7">
    <location>
        <begin position="1"/>
        <end position="12"/>
    </location>
</feature>
<keyword evidence="4 8" id="KW-1133">Transmembrane helix</keyword>
<feature type="domain" description="MacB-like periplasmic core" evidence="10">
    <location>
        <begin position="51"/>
        <end position="275"/>
    </location>
</feature>
<keyword evidence="12" id="KW-1185">Reference proteome</keyword>
<reference evidence="11" key="1">
    <citation type="submission" date="2020-10" db="EMBL/GenBank/DDBJ databases">
        <title>Taxonomic study of unclassified bacteria belonging to the class Ktedonobacteria.</title>
        <authorList>
            <person name="Yabe S."/>
            <person name="Wang C.M."/>
            <person name="Zheng Y."/>
            <person name="Sakai Y."/>
            <person name="Cavaletti L."/>
            <person name="Monciardini P."/>
            <person name="Donadio S."/>
        </authorList>
    </citation>
    <scope>NUCLEOTIDE SEQUENCE</scope>
    <source>
        <strain evidence="11">SOSP1-1</strain>
    </source>
</reference>
<feature type="transmembrane region" description="Helical" evidence="8">
    <location>
        <begin position="52"/>
        <end position="71"/>
    </location>
</feature>
<proteinExistence type="inferred from homology"/>
<gene>
    <name evidence="11" type="ORF">KSX_44450</name>
</gene>
<dbReference type="Pfam" id="PF12704">
    <property type="entry name" value="MacB_PCD"/>
    <property type="match status" value="1"/>
</dbReference>
<comment type="subcellular location">
    <subcellularLocation>
        <location evidence="1">Cell membrane</location>
        <topology evidence="1">Multi-pass membrane protein</topology>
    </subcellularLocation>
</comment>
<keyword evidence="2" id="KW-1003">Cell membrane</keyword>
<dbReference type="InterPro" id="IPR050250">
    <property type="entry name" value="Macrolide_Exporter_MacB"/>
</dbReference>
<evidence type="ECO:0000313" key="12">
    <source>
        <dbReference type="Proteomes" id="UP000612362"/>
    </source>
</evidence>
<accession>A0A8J3I511</accession>
<keyword evidence="5 8" id="KW-0472">Membrane</keyword>
<sequence>MSVSQERSNKVGQSPPLMPPLKVPKRGRDGYALLQSWTSALEALRANKLRSLLTALGIIIGVAAVIMMIAISESSASVINGRLSSLNPNLLTIRSGSATTSGVRQGAGTQQTLTEADANAIATQVANISAVSPVLTSNGQVVFQGQNWSTSVQGVYASYQQIGSWTVQEGSFFSDSEEQAGASVAVIGQTVADNLFTPQGIDPVGQQIRIGNVTFTVVGVLASKGSSGLGNSDDIVYVPFKTVETRLTGSQRALAISVLVSGNNNMTAAQNAVQEMLQERHGTTDFTIQNQSQILETAQTATQALTILLIGVAAISLLVGGIGIMNIMLVSVTERTREIGIRVALGAYPRDVMLQFLIEALTLSALGGLVGIIIGIVGGYIVSLFLAEPFVLNIGAVLIAFIFSAAVGIVFGFYPARRAARLDPIVALRTE</sequence>
<keyword evidence="3 8" id="KW-0812">Transmembrane</keyword>
<comment type="similarity">
    <text evidence="6">Belongs to the ABC-4 integral membrane protein family.</text>
</comment>
<evidence type="ECO:0000259" key="10">
    <source>
        <dbReference type="Pfam" id="PF12704"/>
    </source>
</evidence>
<dbReference type="RefSeq" id="WP_220195669.1">
    <property type="nucleotide sequence ID" value="NZ_BNJF01000002.1"/>
</dbReference>
<feature type="region of interest" description="Disordered" evidence="7">
    <location>
        <begin position="1"/>
        <end position="24"/>
    </location>
</feature>
<feature type="transmembrane region" description="Helical" evidence="8">
    <location>
        <begin position="353"/>
        <end position="382"/>
    </location>
</feature>
<dbReference type="PANTHER" id="PTHR30572:SF4">
    <property type="entry name" value="ABC TRANSPORTER PERMEASE YTRF"/>
    <property type="match status" value="1"/>
</dbReference>
<evidence type="ECO:0000256" key="8">
    <source>
        <dbReference type="SAM" id="Phobius"/>
    </source>
</evidence>
<evidence type="ECO:0000259" key="9">
    <source>
        <dbReference type="Pfam" id="PF02687"/>
    </source>
</evidence>
<evidence type="ECO:0000256" key="4">
    <source>
        <dbReference type="ARBA" id="ARBA00022989"/>
    </source>
</evidence>
<name>A0A8J3I511_9CHLR</name>
<dbReference type="Pfam" id="PF02687">
    <property type="entry name" value="FtsX"/>
    <property type="match status" value="1"/>
</dbReference>
<evidence type="ECO:0000256" key="2">
    <source>
        <dbReference type="ARBA" id="ARBA00022475"/>
    </source>
</evidence>
<feature type="transmembrane region" description="Helical" evidence="8">
    <location>
        <begin position="307"/>
        <end position="332"/>
    </location>
</feature>
<dbReference type="Proteomes" id="UP000612362">
    <property type="component" value="Unassembled WGS sequence"/>
</dbReference>
<comment type="caution">
    <text evidence="11">The sequence shown here is derived from an EMBL/GenBank/DDBJ whole genome shotgun (WGS) entry which is preliminary data.</text>
</comment>
<evidence type="ECO:0000256" key="7">
    <source>
        <dbReference type="SAM" id="MobiDB-lite"/>
    </source>
</evidence>
<evidence type="ECO:0000256" key="6">
    <source>
        <dbReference type="ARBA" id="ARBA00038076"/>
    </source>
</evidence>
<dbReference type="PANTHER" id="PTHR30572">
    <property type="entry name" value="MEMBRANE COMPONENT OF TRANSPORTER-RELATED"/>
    <property type="match status" value="1"/>
</dbReference>
<dbReference type="GO" id="GO:0005886">
    <property type="term" value="C:plasma membrane"/>
    <property type="evidence" value="ECO:0007669"/>
    <property type="project" value="UniProtKB-SubCell"/>
</dbReference>
<evidence type="ECO:0000256" key="3">
    <source>
        <dbReference type="ARBA" id="ARBA00022692"/>
    </source>
</evidence>
<dbReference type="EMBL" id="BNJF01000002">
    <property type="protein sequence ID" value="GHO46282.1"/>
    <property type="molecule type" value="Genomic_DNA"/>
</dbReference>
<evidence type="ECO:0000313" key="11">
    <source>
        <dbReference type="EMBL" id="GHO46282.1"/>
    </source>
</evidence>
<organism evidence="11 12">
    <name type="scientific">Ktedonospora formicarum</name>
    <dbReference type="NCBI Taxonomy" id="2778364"/>
    <lineage>
        <taxon>Bacteria</taxon>
        <taxon>Bacillati</taxon>
        <taxon>Chloroflexota</taxon>
        <taxon>Ktedonobacteria</taxon>
        <taxon>Ktedonobacterales</taxon>
        <taxon>Ktedonobacteraceae</taxon>
        <taxon>Ktedonospora</taxon>
    </lineage>
</organism>
<evidence type="ECO:0000256" key="5">
    <source>
        <dbReference type="ARBA" id="ARBA00023136"/>
    </source>
</evidence>